<evidence type="ECO:0000313" key="4">
    <source>
        <dbReference type="Proteomes" id="UP000250572"/>
    </source>
</evidence>
<reference evidence="3 4" key="1">
    <citation type="journal article" date="2018" name="G3 (Bethesda)">
        <title>A High-Quality Reference Genome for the Invasive Mosquitofish Gambusia affinis Using a Chicago Library.</title>
        <authorList>
            <person name="Hoffberg S.L."/>
            <person name="Troendle N.J."/>
            <person name="Glenn T.C."/>
            <person name="Mahmud O."/>
            <person name="Louha S."/>
            <person name="Chalopin D."/>
            <person name="Bennetzen J.L."/>
            <person name="Mauricio R."/>
        </authorList>
    </citation>
    <scope>NUCLEOTIDE SEQUENCE [LARGE SCALE GENOMIC DNA]</scope>
    <source>
        <strain evidence="3">NE01/NJP1002.9</strain>
        <tissue evidence="3">Muscle</tissue>
    </source>
</reference>
<keyword evidence="1" id="KW-0732">Signal</keyword>
<keyword evidence="4" id="KW-1185">Reference proteome</keyword>
<dbReference type="InterPro" id="IPR036179">
    <property type="entry name" value="Ig-like_dom_sf"/>
</dbReference>
<dbReference type="Gene3D" id="2.60.40.10">
    <property type="entry name" value="Immunoglobulins"/>
    <property type="match status" value="1"/>
</dbReference>
<dbReference type="Proteomes" id="UP000250572">
    <property type="component" value="Unassembled WGS sequence"/>
</dbReference>
<dbReference type="PROSITE" id="PS50835">
    <property type="entry name" value="IG_LIKE"/>
    <property type="match status" value="1"/>
</dbReference>
<feature type="domain" description="Ig-like" evidence="2">
    <location>
        <begin position="27"/>
        <end position="113"/>
    </location>
</feature>
<evidence type="ECO:0000313" key="3">
    <source>
        <dbReference type="EMBL" id="PWA16285.1"/>
    </source>
</evidence>
<evidence type="ECO:0000256" key="1">
    <source>
        <dbReference type="SAM" id="SignalP"/>
    </source>
</evidence>
<evidence type="ECO:0000259" key="2">
    <source>
        <dbReference type="PROSITE" id="PS50835"/>
    </source>
</evidence>
<dbReference type="EMBL" id="NHOQ01002481">
    <property type="protein sequence ID" value="PWA16285.1"/>
    <property type="molecule type" value="Genomic_DNA"/>
</dbReference>
<sequence length="202" mass="22825">MKILNSSYLLLLLSTIKPKTTVPVDCPHLVATPDYPVAAGLTVELLCQTIIPSQNITWSRSHLQNESWEYVGSGKVLLLTEPKQTGTYRCEIRNNGTVMCKSQNHAVYIVSISTAGQMREVRRSSLCLYYLDLDWDHCRSGLVLLGKIWQQTKLFERSKEKNFPQTSDADGDIYMNYTSSTQPYTDLNPSNLTGKDFYSTLS</sequence>
<organism evidence="3 4">
    <name type="scientific">Gambusia affinis</name>
    <name type="common">Western mosquitofish</name>
    <name type="synonym">Heterandria affinis</name>
    <dbReference type="NCBI Taxonomy" id="33528"/>
    <lineage>
        <taxon>Eukaryota</taxon>
        <taxon>Metazoa</taxon>
        <taxon>Chordata</taxon>
        <taxon>Craniata</taxon>
        <taxon>Vertebrata</taxon>
        <taxon>Euteleostomi</taxon>
        <taxon>Actinopterygii</taxon>
        <taxon>Neopterygii</taxon>
        <taxon>Teleostei</taxon>
        <taxon>Neoteleostei</taxon>
        <taxon>Acanthomorphata</taxon>
        <taxon>Ovalentaria</taxon>
        <taxon>Atherinomorphae</taxon>
        <taxon>Cyprinodontiformes</taxon>
        <taxon>Poeciliidae</taxon>
        <taxon>Poeciliinae</taxon>
        <taxon>Gambusia</taxon>
    </lineage>
</organism>
<dbReference type="AlphaFoldDB" id="A0A315UXP4"/>
<gene>
    <name evidence="3" type="ORF">CCH79_00004370</name>
</gene>
<dbReference type="SUPFAM" id="SSF48726">
    <property type="entry name" value="Immunoglobulin"/>
    <property type="match status" value="1"/>
</dbReference>
<dbReference type="InterPro" id="IPR007110">
    <property type="entry name" value="Ig-like_dom"/>
</dbReference>
<name>A0A315UXP4_GAMAF</name>
<accession>A0A315UXP4</accession>
<feature type="signal peptide" evidence="1">
    <location>
        <begin position="1"/>
        <end position="21"/>
    </location>
</feature>
<proteinExistence type="predicted"/>
<dbReference type="InterPro" id="IPR013783">
    <property type="entry name" value="Ig-like_fold"/>
</dbReference>
<feature type="chain" id="PRO_5016415568" description="Ig-like domain-containing protein" evidence="1">
    <location>
        <begin position="22"/>
        <end position="202"/>
    </location>
</feature>
<protein>
    <recommendedName>
        <fullName evidence="2">Ig-like domain-containing protein</fullName>
    </recommendedName>
</protein>
<comment type="caution">
    <text evidence="3">The sequence shown here is derived from an EMBL/GenBank/DDBJ whole genome shotgun (WGS) entry which is preliminary data.</text>
</comment>